<organism evidence="2 3">
    <name type="scientific">Urocitellus parryii</name>
    <name type="common">Arctic ground squirrel</name>
    <name type="synonym">Spermophilus parryii</name>
    <dbReference type="NCBI Taxonomy" id="9999"/>
    <lineage>
        <taxon>Eukaryota</taxon>
        <taxon>Metazoa</taxon>
        <taxon>Chordata</taxon>
        <taxon>Craniata</taxon>
        <taxon>Vertebrata</taxon>
        <taxon>Euteleostomi</taxon>
        <taxon>Mammalia</taxon>
        <taxon>Eutheria</taxon>
        <taxon>Euarchontoglires</taxon>
        <taxon>Glires</taxon>
        <taxon>Rodentia</taxon>
        <taxon>Sciuromorpha</taxon>
        <taxon>Sciuridae</taxon>
        <taxon>Xerinae</taxon>
        <taxon>Marmotini</taxon>
        <taxon>Urocitellus</taxon>
    </lineage>
</organism>
<dbReference type="Proteomes" id="UP000694417">
    <property type="component" value="Unplaced"/>
</dbReference>
<accession>A0A8D2H2G5</accession>
<name>A0A8D2H2G5_UROPR</name>
<dbReference type="AlphaFoldDB" id="A0A8D2H2G5"/>
<evidence type="ECO:0000256" key="1">
    <source>
        <dbReference type="SAM" id="MobiDB-lite"/>
    </source>
</evidence>
<evidence type="ECO:0000313" key="2">
    <source>
        <dbReference type="Ensembl" id="ENSUPAP00010009157.1"/>
    </source>
</evidence>
<reference evidence="2" key="1">
    <citation type="submission" date="2025-08" db="UniProtKB">
        <authorList>
            <consortium name="Ensembl"/>
        </authorList>
    </citation>
    <scope>IDENTIFICATION</scope>
</reference>
<dbReference type="Ensembl" id="ENSUPAT00010010537.1">
    <property type="protein sequence ID" value="ENSUPAP00010009157.1"/>
    <property type="gene ID" value="ENSUPAG00010007404.1"/>
</dbReference>
<protein>
    <submittedName>
        <fullName evidence="2">Uncharacterized protein</fullName>
    </submittedName>
</protein>
<keyword evidence="3" id="KW-1185">Reference proteome</keyword>
<reference evidence="2" key="2">
    <citation type="submission" date="2025-09" db="UniProtKB">
        <authorList>
            <consortium name="Ensembl"/>
        </authorList>
    </citation>
    <scope>IDENTIFICATION</scope>
</reference>
<proteinExistence type="predicted"/>
<sequence length="79" mass="8803">SQNRPMMWKTMSQGPTVRSPLQEPAGIAPHIKKRSWAWWHMPIIPETQEAKAGGSQVGSQLCQLNKTLPQNKRAGDVAQ</sequence>
<feature type="region of interest" description="Disordered" evidence="1">
    <location>
        <begin position="1"/>
        <end position="24"/>
    </location>
</feature>
<feature type="compositionally biased region" description="Polar residues" evidence="1">
    <location>
        <begin position="1"/>
        <end position="16"/>
    </location>
</feature>
<evidence type="ECO:0000313" key="3">
    <source>
        <dbReference type="Proteomes" id="UP000694417"/>
    </source>
</evidence>